<gene>
    <name evidence="1" type="ORF">RGC78_02615</name>
</gene>
<evidence type="ECO:0000313" key="1">
    <source>
        <dbReference type="EMBL" id="MDR5586352.1"/>
    </source>
</evidence>
<dbReference type="EMBL" id="JAVJAN010000005">
    <property type="protein sequence ID" value="MDR5586352.1"/>
    <property type="molecule type" value="Genomic_DNA"/>
</dbReference>
<dbReference type="Proteomes" id="UP001256646">
    <property type="component" value="Unassembled WGS sequence"/>
</dbReference>
<sequence length="55" mass="6442">MKFITLTSSYKTEWESLISEFEENGEKIIATARQNNIVKNIKGWKLITVLLCFFN</sequence>
<comment type="caution">
    <text evidence="1">The sequence shown here is derived from an EMBL/GenBank/DDBJ whole genome shotgun (WGS) entry which is preliminary data.</text>
</comment>
<accession>A0ABU1EDX7</accession>
<dbReference type="RefSeq" id="WP_252215498.1">
    <property type="nucleotide sequence ID" value="NZ_JAVJAN010000005.1"/>
</dbReference>
<evidence type="ECO:0000313" key="2">
    <source>
        <dbReference type="Proteomes" id="UP001256646"/>
    </source>
</evidence>
<protein>
    <submittedName>
        <fullName evidence="1">Uncharacterized protein</fullName>
    </submittedName>
</protein>
<organism evidence="1 2">
    <name type="scientific">Clostridium aquiflavi</name>
    <dbReference type="NCBI Taxonomy" id="3073603"/>
    <lineage>
        <taxon>Bacteria</taxon>
        <taxon>Bacillati</taxon>
        <taxon>Bacillota</taxon>
        <taxon>Clostridia</taxon>
        <taxon>Eubacteriales</taxon>
        <taxon>Clostridiaceae</taxon>
        <taxon>Clostridium</taxon>
    </lineage>
</organism>
<proteinExistence type="predicted"/>
<name>A0ABU1EDX7_9CLOT</name>
<reference evidence="1 2" key="1">
    <citation type="submission" date="2023-09" db="EMBL/GenBank/DDBJ databases">
        <authorList>
            <person name="Zhai L."/>
        </authorList>
    </citation>
    <scope>NUCLEOTIDE SEQUENCE [LARGE SCALE GENOMIC DNA]</scope>
    <source>
        <strain evidence="1 2">5 N-1</strain>
    </source>
</reference>
<keyword evidence="2" id="KW-1185">Reference proteome</keyword>